<accession>A0A914VJ49</accession>
<evidence type="ECO:0000313" key="3">
    <source>
        <dbReference type="Proteomes" id="UP000887566"/>
    </source>
</evidence>
<proteinExistence type="predicted"/>
<organism evidence="3 4">
    <name type="scientific">Plectus sambesii</name>
    <dbReference type="NCBI Taxonomy" id="2011161"/>
    <lineage>
        <taxon>Eukaryota</taxon>
        <taxon>Metazoa</taxon>
        <taxon>Ecdysozoa</taxon>
        <taxon>Nematoda</taxon>
        <taxon>Chromadorea</taxon>
        <taxon>Plectida</taxon>
        <taxon>Plectina</taxon>
        <taxon>Plectoidea</taxon>
        <taxon>Plectidae</taxon>
        <taxon>Plectus</taxon>
    </lineage>
</organism>
<evidence type="ECO:0000256" key="2">
    <source>
        <dbReference type="SAM" id="MobiDB-lite"/>
    </source>
</evidence>
<name>A0A914VJ49_9BILA</name>
<feature type="coiled-coil region" evidence="1">
    <location>
        <begin position="58"/>
        <end position="92"/>
    </location>
</feature>
<keyword evidence="1" id="KW-0175">Coiled coil</keyword>
<dbReference type="AlphaFoldDB" id="A0A914VJ49"/>
<evidence type="ECO:0000313" key="4">
    <source>
        <dbReference type="WBParaSite" id="PSAMB.scaffold2074size25594.g16226.t1"/>
    </source>
</evidence>
<keyword evidence="3" id="KW-1185">Reference proteome</keyword>
<evidence type="ECO:0000256" key="1">
    <source>
        <dbReference type="SAM" id="Coils"/>
    </source>
</evidence>
<dbReference type="WBParaSite" id="PSAMB.scaffold2074size25594.g16226.t1">
    <property type="protein sequence ID" value="PSAMB.scaffold2074size25594.g16226.t1"/>
    <property type="gene ID" value="PSAMB.scaffold2074size25594.g16226"/>
</dbReference>
<feature type="region of interest" description="Disordered" evidence="2">
    <location>
        <begin position="166"/>
        <end position="196"/>
    </location>
</feature>
<dbReference type="Proteomes" id="UP000887566">
    <property type="component" value="Unplaced"/>
</dbReference>
<feature type="compositionally biased region" description="Basic and acidic residues" evidence="2">
    <location>
        <begin position="175"/>
        <end position="196"/>
    </location>
</feature>
<protein>
    <submittedName>
        <fullName evidence="4">Uncharacterized protein</fullName>
    </submittedName>
</protein>
<sequence length="196" mass="22199">MWSDTEVPLTEVVGREQIAELSIESLRDKCVLLSAQLMWCSEKVTDDRNAHHATKERLDTQDKTVQRMSVEIEALRLEVEAKTRQAQLDQEQLALLRAQMRNASPPALANKHEVMSRCAEGDEKPRDNDPDWWAARAEILRANRAAASSPTLSGWSAAAPTAMGDVLTRARRRNRDYQKSREEKNGRCRISTGRDC</sequence>
<reference evidence="4" key="1">
    <citation type="submission" date="2022-11" db="UniProtKB">
        <authorList>
            <consortium name="WormBaseParasite"/>
        </authorList>
    </citation>
    <scope>IDENTIFICATION</scope>
</reference>